<dbReference type="OMA" id="EKECDNA"/>
<feature type="chain" id="PRO_5002367668" description="Pectinesterase inhibitor domain-containing protein" evidence="2">
    <location>
        <begin position="26"/>
        <end position="260"/>
    </location>
</feature>
<reference evidence="3" key="1">
    <citation type="submission" date="2015-04" db="UniProtKB">
        <authorList>
            <consortium name="EnsemblPlants"/>
        </authorList>
    </citation>
    <scope>IDENTIFICATION</scope>
</reference>
<evidence type="ECO:0000256" key="2">
    <source>
        <dbReference type="SAM" id="SignalP"/>
    </source>
</evidence>
<dbReference type="Proteomes" id="UP000026962">
    <property type="component" value="Chromosome 11"/>
</dbReference>
<evidence type="ECO:0000313" key="4">
    <source>
        <dbReference type="Proteomes" id="UP000026962"/>
    </source>
</evidence>
<protein>
    <recommendedName>
        <fullName evidence="5">Pectinesterase inhibitor domain-containing protein</fullName>
    </recommendedName>
</protein>
<keyword evidence="2" id="KW-0732">Signal</keyword>
<feature type="signal peptide" evidence="2">
    <location>
        <begin position="1"/>
        <end position="25"/>
    </location>
</feature>
<evidence type="ECO:0008006" key="5">
    <source>
        <dbReference type="Google" id="ProtNLM"/>
    </source>
</evidence>
<proteinExistence type="predicted"/>
<feature type="region of interest" description="Disordered" evidence="1">
    <location>
        <begin position="208"/>
        <end position="260"/>
    </location>
</feature>
<dbReference type="Gramene" id="OPUNC11G08680.1">
    <property type="protein sequence ID" value="OPUNC11G08680.1"/>
    <property type="gene ID" value="OPUNC11G08680"/>
</dbReference>
<dbReference type="AlphaFoldDB" id="A0A0E0MEI6"/>
<feature type="compositionally biased region" description="Low complexity" evidence="1">
    <location>
        <begin position="208"/>
        <end position="234"/>
    </location>
</feature>
<dbReference type="EnsemblPlants" id="OPUNC11G08680.1">
    <property type="protein sequence ID" value="OPUNC11G08680.1"/>
    <property type="gene ID" value="OPUNC11G08680"/>
</dbReference>
<sequence>MAAAAASPPLLALSVLLLAVVAVDAGRLSAVAGAGVNIGAYVPEASYNPGKLCDNAVAKESCVEMLPRIPGALDAPDYRALAVLLDAYAWNSVQGSKQIADAVRAGEEAGVAVDKCISTCVTGLAAAESCLGELQQLPLEDRLRAIHDGLSELFRDGSDVPAAYSSGCPAGSIHNVDEASIVATFRNVYAVLDLLEQDLLKVYSDGSTPTPAVPAKAAADDNVGAAMPEPAAAAAKEKSTPLPAKESSKDDNYGAATANP</sequence>
<dbReference type="HOGENOM" id="CLU_067945_0_0_1"/>
<reference evidence="3" key="2">
    <citation type="submission" date="2018-05" db="EMBL/GenBank/DDBJ databases">
        <title>OpunRS2 (Oryza punctata Reference Sequence Version 2).</title>
        <authorList>
            <person name="Zhang J."/>
            <person name="Kudrna D."/>
            <person name="Lee S."/>
            <person name="Talag J."/>
            <person name="Welchert J."/>
            <person name="Wing R.A."/>
        </authorList>
    </citation>
    <scope>NUCLEOTIDE SEQUENCE [LARGE SCALE GENOMIC DNA]</scope>
</reference>
<name>A0A0E0MEI6_ORYPU</name>
<accession>A0A0E0MEI6</accession>
<organism evidence="3">
    <name type="scientific">Oryza punctata</name>
    <name type="common">Red rice</name>
    <dbReference type="NCBI Taxonomy" id="4537"/>
    <lineage>
        <taxon>Eukaryota</taxon>
        <taxon>Viridiplantae</taxon>
        <taxon>Streptophyta</taxon>
        <taxon>Embryophyta</taxon>
        <taxon>Tracheophyta</taxon>
        <taxon>Spermatophyta</taxon>
        <taxon>Magnoliopsida</taxon>
        <taxon>Liliopsida</taxon>
        <taxon>Poales</taxon>
        <taxon>Poaceae</taxon>
        <taxon>BOP clade</taxon>
        <taxon>Oryzoideae</taxon>
        <taxon>Oryzeae</taxon>
        <taxon>Oryzinae</taxon>
        <taxon>Oryza</taxon>
    </lineage>
</organism>
<evidence type="ECO:0000313" key="3">
    <source>
        <dbReference type="EnsemblPlants" id="OPUNC11G08680.1"/>
    </source>
</evidence>
<keyword evidence="4" id="KW-1185">Reference proteome</keyword>
<evidence type="ECO:0000256" key="1">
    <source>
        <dbReference type="SAM" id="MobiDB-lite"/>
    </source>
</evidence>